<organism evidence="1 2">
    <name type="scientific">Streptomyces iconiensis</name>
    <dbReference type="NCBI Taxonomy" id="1384038"/>
    <lineage>
        <taxon>Bacteria</taxon>
        <taxon>Bacillati</taxon>
        <taxon>Actinomycetota</taxon>
        <taxon>Actinomycetes</taxon>
        <taxon>Kitasatosporales</taxon>
        <taxon>Streptomycetaceae</taxon>
        <taxon>Streptomyces</taxon>
    </lineage>
</organism>
<sequence>MREEWGIEEAAVYEPPVLVEVGRYAEVTEGYSGSYWDGFSAFLGLS</sequence>
<protein>
    <submittedName>
        <fullName evidence="1">Lasso RiPP family leader peptide-containing protein</fullName>
    </submittedName>
</protein>
<dbReference type="Proteomes" id="UP001214441">
    <property type="component" value="Unassembled WGS sequence"/>
</dbReference>
<accession>A0ABT7A652</accession>
<proteinExistence type="predicted"/>
<evidence type="ECO:0000313" key="2">
    <source>
        <dbReference type="Proteomes" id="UP001214441"/>
    </source>
</evidence>
<evidence type="ECO:0000313" key="1">
    <source>
        <dbReference type="EMBL" id="MDJ1136820.1"/>
    </source>
</evidence>
<dbReference type="NCBIfam" id="NF033521">
    <property type="entry name" value="lasso_leader_L3"/>
    <property type="match status" value="1"/>
</dbReference>
<keyword evidence="2" id="KW-1185">Reference proteome</keyword>
<dbReference type="RefSeq" id="WP_274043415.1">
    <property type="nucleotide sequence ID" value="NZ_JANCPR020000046.1"/>
</dbReference>
<reference evidence="1 2" key="1">
    <citation type="submission" date="2023-05" db="EMBL/GenBank/DDBJ databases">
        <title>Streptantibioticus silvisoli sp. nov., acidotolerant actinomycetes 1 from pine litter.</title>
        <authorList>
            <person name="Swiecimska M."/>
            <person name="Golinska P."/>
            <person name="Sangal V."/>
            <person name="Wachnowicz B."/>
            <person name="Goodfellow M."/>
        </authorList>
    </citation>
    <scope>NUCLEOTIDE SEQUENCE [LARGE SCALE GENOMIC DNA]</scope>
    <source>
        <strain evidence="1 2">DSM 42109</strain>
    </source>
</reference>
<name>A0ABT7A652_9ACTN</name>
<gene>
    <name evidence="1" type="ORF">NMN56_033695</name>
</gene>
<dbReference type="EMBL" id="JANCPR020000046">
    <property type="protein sequence ID" value="MDJ1136820.1"/>
    <property type="molecule type" value="Genomic_DNA"/>
</dbReference>
<comment type="caution">
    <text evidence="1">The sequence shown here is derived from an EMBL/GenBank/DDBJ whole genome shotgun (WGS) entry which is preliminary data.</text>
</comment>